<dbReference type="SUPFAM" id="SSF52402">
    <property type="entry name" value="Adenine nucleotide alpha hydrolases-like"/>
    <property type="match status" value="2"/>
</dbReference>
<comment type="caution">
    <text evidence="3">The sequence shown here is derived from an EMBL/GenBank/DDBJ whole genome shotgun (WGS) entry which is preliminary data.</text>
</comment>
<gene>
    <name evidence="3" type="ORF">GCM10009854_42940</name>
</gene>
<dbReference type="InterPro" id="IPR014729">
    <property type="entry name" value="Rossmann-like_a/b/a_fold"/>
</dbReference>
<dbReference type="Pfam" id="PF00582">
    <property type="entry name" value="Usp"/>
    <property type="match status" value="2"/>
</dbReference>
<dbReference type="Proteomes" id="UP001501218">
    <property type="component" value="Unassembled WGS sequence"/>
</dbReference>
<evidence type="ECO:0000313" key="3">
    <source>
        <dbReference type="EMBL" id="GAA2359564.1"/>
    </source>
</evidence>
<dbReference type="InterPro" id="IPR006016">
    <property type="entry name" value="UspA"/>
</dbReference>
<comment type="similarity">
    <text evidence="1">Belongs to the universal stress protein A family.</text>
</comment>
<proteinExistence type="inferred from homology"/>
<name>A0ABN3GS69_9PSEU</name>
<feature type="domain" description="UspA" evidence="2">
    <location>
        <begin position="4"/>
        <end position="141"/>
    </location>
</feature>
<dbReference type="PANTHER" id="PTHR46268">
    <property type="entry name" value="STRESS RESPONSE PROTEIN NHAX"/>
    <property type="match status" value="1"/>
</dbReference>
<evidence type="ECO:0000313" key="4">
    <source>
        <dbReference type="Proteomes" id="UP001501218"/>
    </source>
</evidence>
<protein>
    <submittedName>
        <fullName evidence="3">Universal stress protein</fullName>
    </submittedName>
</protein>
<reference evidence="4" key="1">
    <citation type="journal article" date="2019" name="Int. J. Syst. Evol. Microbiol.">
        <title>The Global Catalogue of Microorganisms (GCM) 10K type strain sequencing project: providing services to taxonomists for standard genome sequencing and annotation.</title>
        <authorList>
            <consortium name="The Broad Institute Genomics Platform"/>
            <consortium name="The Broad Institute Genome Sequencing Center for Infectious Disease"/>
            <person name="Wu L."/>
            <person name="Ma J."/>
        </authorList>
    </citation>
    <scope>NUCLEOTIDE SEQUENCE [LARGE SCALE GENOMIC DNA]</scope>
    <source>
        <strain evidence="4">JCM 16221</strain>
    </source>
</reference>
<accession>A0ABN3GS69</accession>
<keyword evidence="4" id="KW-1185">Reference proteome</keyword>
<organism evidence="3 4">
    <name type="scientific">Saccharopolyspora halophila</name>
    <dbReference type="NCBI Taxonomy" id="405551"/>
    <lineage>
        <taxon>Bacteria</taxon>
        <taxon>Bacillati</taxon>
        <taxon>Actinomycetota</taxon>
        <taxon>Actinomycetes</taxon>
        <taxon>Pseudonocardiales</taxon>
        <taxon>Pseudonocardiaceae</taxon>
        <taxon>Saccharopolyspora</taxon>
    </lineage>
</organism>
<dbReference type="EMBL" id="BAAARA010000021">
    <property type="protein sequence ID" value="GAA2359564.1"/>
    <property type="molecule type" value="Genomic_DNA"/>
</dbReference>
<feature type="domain" description="UspA" evidence="2">
    <location>
        <begin position="154"/>
        <end position="289"/>
    </location>
</feature>
<dbReference type="Gene3D" id="3.40.50.620">
    <property type="entry name" value="HUPs"/>
    <property type="match status" value="2"/>
</dbReference>
<dbReference type="PRINTS" id="PR01438">
    <property type="entry name" value="UNVRSLSTRESS"/>
</dbReference>
<evidence type="ECO:0000259" key="2">
    <source>
        <dbReference type="Pfam" id="PF00582"/>
    </source>
</evidence>
<evidence type="ECO:0000256" key="1">
    <source>
        <dbReference type="ARBA" id="ARBA00008791"/>
    </source>
</evidence>
<sequence length="290" mass="30276">MSGVVVGIDGSAVARNAAAWAAGEAARRGCELRIVYADQTAQPVLTGITGLHWPQENANRVREQVRSWLDQAEAAAREFAGVRVVTASQPGTPEKVLIDESAEADLLVVGDRGFGGFAGLLAGSVAVKVVAHAWSSVVVVPDVGDPPRFPISGPVVAGVDDPFSAVPVLDRAFAIADGLGVTLRAVHAWEIVGLDLKWLRSRLPEGELAEVEQRFLADALAGGAERFPDVTVERVVRRGAAVPELLAQAADAQLVVVGAHGRGGVAGAHLGSTSHKLIHHAPCPLLIVRR</sequence>
<dbReference type="InterPro" id="IPR006015">
    <property type="entry name" value="Universal_stress_UspA"/>
</dbReference>
<dbReference type="PANTHER" id="PTHR46268:SF6">
    <property type="entry name" value="UNIVERSAL STRESS PROTEIN UP12"/>
    <property type="match status" value="1"/>
</dbReference>
<dbReference type="RefSeq" id="WP_344135935.1">
    <property type="nucleotide sequence ID" value="NZ_BAAARA010000021.1"/>
</dbReference>